<feature type="domain" description="EF-hand" evidence="2">
    <location>
        <begin position="1"/>
        <end position="36"/>
    </location>
</feature>
<dbReference type="EMBL" id="SJOL01006404">
    <property type="protein sequence ID" value="TGZ67714.1"/>
    <property type="molecule type" value="Genomic_DNA"/>
</dbReference>
<dbReference type="InterPro" id="IPR002048">
    <property type="entry name" value="EF_hand_dom"/>
</dbReference>
<accession>A0A4V3SFA8</accession>
<dbReference type="Gene3D" id="1.10.238.10">
    <property type="entry name" value="EF-hand"/>
    <property type="match status" value="1"/>
</dbReference>
<evidence type="ECO:0000256" key="1">
    <source>
        <dbReference type="ARBA" id="ARBA00022837"/>
    </source>
</evidence>
<dbReference type="Proteomes" id="UP000308267">
    <property type="component" value="Unassembled WGS sequence"/>
</dbReference>
<dbReference type="GO" id="GO:0005509">
    <property type="term" value="F:calcium ion binding"/>
    <property type="evidence" value="ECO:0007669"/>
    <property type="project" value="InterPro"/>
</dbReference>
<reference evidence="3 4" key="1">
    <citation type="journal article" date="2019" name="BMC Genomics">
        <title>New insights from Opisthorchis felineus genome: update on genomics of the epidemiologically important liver flukes.</title>
        <authorList>
            <person name="Ershov N.I."/>
            <person name="Mordvinov V.A."/>
            <person name="Prokhortchouk E.B."/>
            <person name="Pakharukova M.Y."/>
            <person name="Gunbin K.V."/>
            <person name="Ustyantsev K."/>
            <person name="Genaev M.A."/>
            <person name="Blinov A.G."/>
            <person name="Mazur A."/>
            <person name="Boulygina E."/>
            <person name="Tsygankova S."/>
            <person name="Khrameeva E."/>
            <person name="Chekanov N."/>
            <person name="Fan G."/>
            <person name="Xiao A."/>
            <person name="Zhang H."/>
            <person name="Xu X."/>
            <person name="Yang H."/>
            <person name="Solovyev V."/>
            <person name="Lee S.M."/>
            <person name="Liu X."/>
            <person name="Afonnikov D.A."/>
            <person name="Skryabin K.G."/>
        </authorList>
    </citation>
    <scope>NUCLEOTIDE SEQUENCE [LARGE SCALE GENOMIC DNA]</scope>
    <source>
        <strain evidence="3">AK-0245</strain>
        <tissue evidence="3">Whole organism</tissue>
    </source>
</reference>
<name>A0A4V3SFA8_OPIFE</name>
<protein>
    <recommendedName>
        <fullName evidence="2">EF-hand domain-containing protein</fullName>
    </recommendedName>
</protein>
<dbReference type="AlphaFoldDB" id="A0A4V3SFA8"/>
<dbReference type="PROSITE" id="PS50222">
    <property type="entry name" value="EF_HAND_2"/>
    <property type="match status" value="1"/>
</dbReference>
<comment type="caution">
    <text evidence="3">The sequence shown here is derived from an EMBL/GenBank/DDBJ whole genome shotgun (WGS) entry which is preliminary data.</text>
</comment>
<evidence type="ECO:0000313" key="4">
    <source>
        <dbReference type="Proteomes" id="UP000308267"/>
    </source>
</evidence>
<dbReference type="InterPro" id="IPR011992">
    <property type="entry name" value="EF-hand-dom_pair"/>
</dbReference>
<gene>
    <name evidence="3" type="ORF">CRM22_004636</name>
</gene>
<dbReference type="OrthoDB" id="6219502at2759"/>
<proteinExistence type="predicted"/>
<organism evidence="3 4">
    <name type="scientific">Opisthorchis felineus</name>
    <dbReference type="NCBI Taxonomy" id="147828"/>
    <lineage>
        <taxon>Eukaryota</taxon>
        <taxon>Metazoa</taxon>
        <taxon>Spiralia</taxon>
        <taxon>Lophotrochozoa</taxon>
        <taxon>Platyhelminthes</taxon>
        <taxon>Trematoda</taxon>
        <taxon>Digenea</taxon>
        <taxon>Opisthorchiida</taxon>
        <taxon>Opisthorchiata</taxon>
        <taxon>Opisthorchiidae</taxon>
        <taxon>Opisthorchis</taxon>
    </lineage>
</organism>
<dbReference type="InterPro" id="IPR018247">
    <property type="entry name" value="EF_Hand_1_Ca_BS"/>
</dbReference>
<keyword evidence="1" id="KW-0106">Calcium</keyword>
<dbReference type="Pfam" id="PF13499">
    <property type="entry name" value="EF-hand_7"/>
    <property type="match status" value="1"/>
</dbReference>
<evidence type="ECO:0000259" key="2">
    <source>
        <dbReference type="PROSITE" id="PS50222"/>
    </source>
</evidence>
<keyword evidence="4" id="KW-1185">Reference proteome</keyword>
<evidence type="ECO:0000313" key="3">
    <source>
        <dbReference type="EMBL" id="TGZ67714.1"/>
    </source>
</evidence>
<dbReference type="PROSITE" id="PS00018">
    <property type="entry name" value="EF_HAND_1"/>
    <property type="match status" value="1"/>
</dbReference>
<dbReference type="SUPFAM" id="SSF47473">
    <property type="entry name" value="EF-hand"/>
    <property type="match status" value="1"/>
</dbReference>
<sequence length="175" mass="19938">MAEETFLNAFVQIDTNNDGVITLADLEEYAKTGTVSADFVPRWKKLFDPNNTGQITYEHFCATLGISKKKRMEVAAKKSQVVFYQTNMPDTMKNDVLMVVRQQYRAENPDSSMPATLIQLDETFGPRWYGRVILDASDEHFPGSYLSYSCDGGVNKYVVYKLVEEKKKKRCCPCC</sequence>